<dbReference type="EMBL" id="QXFV01006998">
    <property type="protein sequence ID" value="KAE8959885.1"/>
    <property type="molecule type" value="Genomic_DNA"/>
</dbReference>
<protein>
    <submittedName>
        <fullName evidence="2">Uncharacterized protein</fullName>
    </submittedName>
</protein>
<feature type="transmembrane region" description="Helical" evidence="1">
    <location>
        <begin position="55"/>
        <end position="76"/>
    </location>
</feature>
<sequence>MEPRCLHHSRENHSARYRVAGLIDEEGCTNLASETKTTRRSSSGLLSAELQSAPWFGWLFVYTFTLFCFSASRWLALRELVMMYSSSKDYTMSVKLAALGLGFVEDFVCTTYFACAL</sequence>
<keyword evidence="1" id="KW-0812">Transmembrane</keyword>
<gene>
    <name evidence="2" type="ORF">PR001_g30566</name>
</gene>
<evidence type="ECO:0000256" key="1">
    <source>
        <dbReference type="SAM" id="Phobius"/>
    </source>
</evidence>
<dbReference type="Proteomes" id="UP000429607">
    <property type="component" value="Unassembled WGS sequence"/>
</dbReference>
<accession>A0A6A3GSE1</accession>
<keyword evidence="1" id="KW-1133">Transmembrane helix</keyword>
<keyword evidence="1" id="KW-0472">Membrane</keyword>
<evidence type="ECO:0000313" key="2">
    <source>
        <dbReference type="EMBL" id="KAE8959885.1"/>
    </source>
</evidence>
<dbReference type="AlphaFoldDB" id="A0A6A3GSE1"/>
<organism evidence="2 3">
    <name type="scientific">Phytophthora rubi</name>
    <dbReference type="NCBI Taxonomy" id="129364"/>
    <lineage>
        <taxon>Eukaryota</taxon>
        <taxon>Sar</taxon>
        <taxon>Stramenopiles</taxon>
        <taxon>Oomycota</taxon>
        <taxon>Peronosporomycetes</taxon>
        <taxon>Peronosporales</taxon>
        <taxon>Peronosporaceae</taxon>
        <taxon>Phytophthora</taxon>
    </lineage>
</organism>
<evidence type="ECO:0000313" key="3">
    <source>
        <dbReference type="Proteomes" id="UP000429607"/>
    </source>
</evidence>
<proteinExistence type="predicted"/>
<comment type="caution">
    <text evidence="2">The sequence shown here is derived from an EMBL/GenBank/DDBJ whole genome shotgun (WGS) entry which is preliminary data.</text>
</comment>
<name>A0A6A3GSE1_9STRA</name>
<feature type="non-terminal residue" evidence="2">
    <location>
        <position position="117"/>
    </location>
</feature>
<reference evidence="2 3" key="1">
    <citation type="submission" date="2018-09" db="EMBL/GenBank/DDBJ databases">
        <title>Genomic investigation of the strawberry pathogen Phytophthora fragariae indicates pathogenicity is determined by transcriptional variation in three key races.</title>
        <authorList>
            <person name="Adams T.M."/>
            <person name="Armitage A.D."/>
            <person name="Sobczyk M.K."/>
            <person name="Bates H.J."/>
            <person name="Dunwell J.M."/>
            <person name="Nellist C.F."/>
            <person name="Harrison R.J."/>
        </authorList>
    </citation>
    <scope>NUCLEOTIDE SEQUENCE [LARGE SCALE GENOMIC DNA]</scope>
    <source>
        <strain evidence="2 3">SCRP249</strain>
    </source>
</reference>